<gene>
    <name evidence="2" type="ORF">BDV26DRAFT_298632</name>
</gene>
<evidence type="ECO:0008006" key="4">
    <source>
        <dbReference type="Google" id="ProtNLM"/>
    </source>
</evidence>
<dbReference type="AlphaFoldDB" id="A0A5N7AS79"/>
<dbReference type="PANTHER" id="PTHR37538:SF1">
    <property type="entry name" value="BTB DOMAIN-CONTAINING PROTEIN"/>
    <property type="match status" value="1"/>
</dbReference>
<dbReference type="OrthoDB" id="3594103at2759"/>
<protein>
    <recommendedName>
        <fullName evidence="4">BTB domain-containing protein</fullName>
    </recommendedName>
</protein>
<sequence length="508" mass="57183">MAIKAKRPKTTSSQYTQEGYSDEPTVQPVDEYPEESTAEPLPESVVEYYPDEPTVQLVEEYPEESTAEPLPESVVEYYPDEPTVQLVEEYPEEFTAEPLPESVVEYYPDEPTVQLVEEYLKKPIAEPDPISDPEITEYSQPEDCPYEGCAVTILIGPRQKQYTIPQALLNKFPTLQNTSQSTEPSSSRIFGSYKNNQPSAIRLPDVDEDIGHTLMHYLYTGDFQTLKAPSKCDMSKRTKEYTRSVLTYRTALAYGLKPLEDHAKRYMEIFDPHIQIFDIIRLARRDFPKISDNQWYSDYLSARILAAFDTNEDIFLSEQYFKGFGGTPEFDTFLGKTIALAYSSKISAIRSGAMFNVAVAGPVLPREVDLTVQNGQVLAGGNGDLKLPEQQRLSPEPELNHGQGEGAIRRGTDISIKTESDGYCRPGFENGSQIYVTEDLQSSRINVATPDSDFGENSALEQALPRAEPGLGGYKCPNWQTHLLDEKLYRDCKACRSRILQMFVGLVP</sequence>
<dbReference type="PANTHER" id="PTHR37538">
    <property type="entry name" value="BTB DOMAIN-CONTAINING PROTEIN"/>
    <property type="match status" value="1"/>
</dbReference>
<feature type="compositionally biased region" description="Polar residues" evidence="1">
    <location>
        <begin position="10"/>
        <end position="19"/>
    </location>
</feature>
<reference evidence="2 3" key="1">
    <citation type="submission" date="2019-04" db="EMBL/GenBank/DDBJ databases">
        <title>Friends and foes A comparative genomics studyof 23 Aspergillus species from section Flavi.</title>
        <authorList>
            <consortium name="DOE Joint Genome Institute"/>
            <person name="Kjaerbolling I."/>
            <person name="Vesth T."/>
            <person name="Frisvad J.C."/>
            <person name="Nybo J.L."/>
            <person name="Theobald S."/>
            <person name="Kildgaard S."/>
            <person name="Isbrandt T."/>
            <person name="Kuo A."/>
            <person name="Sato A."/>
            <person name="Lyhne E.K."/>
            <person name="Kogle M.E."/>
            <person name="Wiebenga A."/>
            <person name="Kun R.S."/>
            <person name="Lubbers R.J."/>
            <person name="Makela M.R."/>
            <person name="Barry K."/>
            <person name="Chovatia M."/>
            <person name="Clum A."/>
            <person name="Daum C."/>
            <person name="Haridas S."/>
            <person name="He G."/>
            <person name="LaButti K."/>
            <person name="Lipzen A."/>
            <person name="Mondo S."/>
            <person name="Riley R."/>
            <person name="Salamov A."/>
            <person name="Simmons B.A."/>
            <person name="Magnuson J.K."/>
            <person name="Henrissat B."/>
            <person name="Mortensen U.H."/>
            <person name="Larsen T.O."/>
            <person name="Devries R.P."/>
            <person name="Grigoriev I.V."/>
            <person name="Machida M."/>
            <person name="Baker S.E."/>
            <person name="Andersen M.R."/>
        </authorList>
    </citation>
    <scope>NUCLEOTIDE SEQUENCE [LARGE SCALE GENOMIC DNA]</scope>
    <source>
        <strain evidence="2 3">IBT 29228</strain>
    </source>
</reference>
<keyword evidence="3" id="KW-1185">Reference proteome</keyword>
<dbReference type="Proteomes" id="UP000326198">
    <property type="component" value="Unassembled WGS sequence"/>
</dbReference>
<name>A0A5N7AS79_9EURO</name>
<evidence type="ECO:0000313" key="2">
    <source>
        <dbReference type="EMBL" id="KAE8371620.1"/>
    </source>
</evidence>
<organism evidence="2 3">
    <name type="scientific">Aspergillus bertholletiae</name>
    <dbReference type="NCBI Taxonomy" id="1226010"/>
    <lineage>
        <taxon>Eukaryota</taxon>
        <taxon>Fungi</taxon>
        <taxon>Dikarya</taxon>
        <taxon>Ascomycota</taxon>
        <taxon>Pezizomycotina</taxon>
        <taxon>Eurotiomycetes</taxon>
        <taxon>Eurotiomycetidae</taxon>
        <taxon>Eurotiales</taxon>
        <taxon>Aspergillaceae</taxon>
        <taxon>Aspergillus</taxon>
        <taxon>Aspergillus subgen. Circumdati</taxon>
    </lineage>
</organism>
<evidence type="ECO:0000313" key="3">
    <source>
        <dbReference type="Proteomes" id="UP000326198"/>
    </source>
</evidence>
<feature type="region of interest" description="Disordered" evidence="1">
    <location>
        <begin position="1"/>
        <end position="44"/>
    </location>
</feature>
<evidence type="ECO:0000256" key="1">
    <source>
        <dbReference type="SAM" id="MobiDB-lite"/>
    </source>
</evidence>
<accession>A0A5N7AS79</accession>
<dbReference type="EMBL" id="ML736410">
    <property type="protein sequence ID" value="KAE8371620.1"/>
    <property type="molecule type" value="Genomic_DNA"/>
</dbReference>
<proteinExistence type="predicted"/>